<dbReference type="NCBIfam" id="NF009248">
    <property type="entry name" value="PRK12600.1"/>
    <property type="match status" value="1"/>
</dbReference>
<keyword evidence="5 9" id="KW-0812">Transmembrane</keyword>
<dbReference type="RefSeq" id="WP_047185194.1">
    <property type="nucleotide sequence ID" value="NZ_JAHHXM010000044.1"/>
</dbReference>
<dbReference type="EMBL" id="LGTK01000014">
    <property type="protein sequence ID" value="KPH76459.1"/>
    <property type="molecule type" value="Genomic_DNA"/>
</dbReference>
<name>A0ABR5MKU4_9BACI</name>
<dbReference type="InterPro" id="IPR007208">
    <property type="entry name" value="MrpF/PhaF-like"/>
</dbReference>
<comment type="subcellular location">
    <subcellularLocation>
        <location evidence="1 8">Cell membrane</location>
        <topology evidence="1 8">Multi-pass membrane protein</topology>
    </subcellularLocation>
</comment>
<gene>
    <name evidence="10" type="ORF">AFL42_05780</name>
</gene>
<evidence type="ECO:0000313" key="10">
    <source>
        <dbReference type="EMBL" id="KPH76459.1"/>
    </source>
</evidence>
<keyword evidence="4 8" id="KW-1003">Cell membrane</keyword>
<keyword evidence="8" id="KW-0406">Ion transport</keyword>
<evidence type="ECO:0000256" key="4">
    <source>
        <dbReference type="ARBA" id="ARBA00022475"/>
    </source>
</evidence>
<protein>
    <submittedName>
        <fullName evidence="10">Monovalent cation/H+ antiporter subunit F</fullName>
    </submittedName>
</protein>
<comment type="similarity">
    <text evidence="2 8">Belongs to the CPA3 antiporters (TC 2.A.63) subunit F family.</text>
</comment>
<evidence type="ECO:0000256" key="8">
    <source>
        <dbReference type="PIRNR" id="PIRNR028784"/>
    </source>
</evidence>
<dbReference type="PIRSF" id="PIRSF028784">
    <property type="entry name" value="MrpF"/>
    <property type="match status" value="1"/>
</dbReference>
<comment type="caution">
    <text evidence="10">The sequence shown here is derived from an EMBL/GenBank/DDBJ whole genome shotgun (WGS) entry which is preliminary data.</text>
</comment>
<dbReference type="PANTHER" id="PTHR34702:SF1">
    <property type="entry name" value="NA(+)_H(+) ANTIPORTER SUBUNIT F"/>
    <property type="match status" value="1"/>
</dbReference>
<accession>A0ABR5MKU4</accession>
<feature type="transmembrane region" description="Helical" evidence="9">
    <location>
        <begin position="60"/>
        <end position="82"/>
    </location>
</feature>
<dbReference type="PANTHER" id="PTHR34702">
    <property type="entry name" value="NA(+)/H(+) ANTIPORTER SUBUNIT F1"/>
    <property type="match status" value="1"/>
</dbReference>
<evidence type="ECO:0000256" key="3">
    <source>
        <dbReference type="ARBA" id="ARBA00022448"/>
    </source>
</evidence>
<sequence length="95" mass="10430">MIETMLQVSFTLFGVAIVIALYRIIFGPSLPDRVIALDMIGVNLITAIAIVSVILDTKAFFDVILILAVLAFISTIAFSKFIEKGGVIIERKRDD</sequence>
<organism evidence="10 11">
    <name type="scientific">Oceanobacillus caeni</name>
    <dbReference type="NCBI Taxonomy" id="405946"/>
    <lineage>
        <taxon>Bacteria</taxon>
        <taxon>Bacillati</taxon>
        <taxon>Bacillota</taxon>
        <taxon>Bacilli</taxon>
        <taxon>Bacillales</taxon>
        <taxon>Bacillaceae</taxon>
        <taxon>Oceanobacillus</taxon>
    </lineage>
</organism>
<feature type="transmembrane region" description="Helical" evidence="9">
    <location>
        <begin position="34"/>
        <end position="54"/>
    </location>
</feature>
<keyword evidence="3 8" id="KW-0813">Transport</keyword>
<evidence type="ECO:0000256" key="5">
    <source>
        <dbReference type="ARBA" id="ARBA00022692"/>
    </source>
</evidence>
<feature type="transmembrane region" description="Helical" evidence="9">
    <location>
        <begin position="6"/>
        <end position="25"/>
    </location>
</feature>
<evidence type="ECO:0000313" key="11">
    <source>
        <dbReference type="Proteomes" id="UP000037854"/>
    </source>
</evidence>
<evidence type="ECO:0000256" key="7">
    <source>
        <dbReference type="ARBA" id="ARBA00023136"/>
    </source>
</evidence>
<reference evidence="10 11" key="1">
    <citation type="submission" date="2015-07" db="EMBL/GenBank/DDBJ databases">
        <title>High-quality draft genome sequence of Oceanobacillus caeni HM6, a bacillus isolated from a human feces.</title>
        <authorList>
            <person name="Kumar J."/>
            <person name="Verma M.K."/>
            <person name="Pandey R."/>
            <person name="Bhambi M."/>
            <person name="Chauhan N."/>
        </authorList>
    </citation>
    <scope>NUCLEOTIDE SEQUENCE [LARGE SCALE GENOMIC DNA]</scope>
    <source>
        <strain evidence="10 11">HM6</strain>
    </source>
</reference>
<evidence type="ECO:0000256" key="9">
    <source>
        <dbReference type="SAM" id="Phobius"/>
    </source>
</evidence>
<dbReference type="Proteomes" id="UP000037854">
    <property type="component" value="Unassembled WGS sequence"/>
</dbReference>
<proteinExistence type="inferred from homology"/>
<dbReference type="Pfam" id="PF04066">
    <property type="entry name" value="MrpF_PhaF"/>
    <property type="match status" value="1"/>
</dbReference>
<keyword evidence="7 8" id="KW-0472">Membrane</keyword>
<keyword evidence="8" id="KW-0050">Antiport</keyword>
<keyword evidence="11" id="KW-1185">Reference proteome</keyword>
<evidence type="ECO:0000256" key="6">
    <source>
        <dbReference type="ARBA" id="ARBA00022989"/>
    </source>
</evidence>
<evidence type="ECO:0000256" key="1">
    <source>
        <dbReference type="ARBA" id="ARBA00004651"/>
    </source>
</evidence>
<evidence type="ECO:0000256" key="2">
    <source>
        <dbReference type="ARBA" id="ARBA00009212"/>
    </source>
</evidence>
<keyword evidence="6 9" id="KW-1133">Transmembrane helix</keyword>